<dbReference type="Proteomes" id="UP001157006">
    <property type="component" value="Chromosome 6"/>
</dbReference>
<feature type="region of interest" description="Disordered" evidence="1">
    <location>
        <begin position="89"/>
        <end position="124"/>
    </location>
</feature>
<reference evidence="2 3" key="1">
    <citation type="submission" date="2023-01" db="EMBL/GenBank/DDBJ databases">
        <authorList>
            <person name="Kreplak J."/>
        </authorList>
    </citation>
    <scope>NUCLEOTIDE SEQUENCE [LARGE SCALE GENOMIC DNA]</scope>
</reference>
<name>A0AAV1B3N8_VICFA</name>
<accession>A0AAV1B3N8</accession>
<evidence type="ECO:0000313" key="3">
    <source>
        <dbReference type="Proteomes" id="UP001157006"/>
    </source>
</evidence>
<evidence type="ECO:0000313" key="2">
    <source>
        <dbReference type="EMBL" id="CAI8616083.1"/>
    </source>
</evidence>
<dbReference type="AlphaFoldDB" id="A0AAV1B3N8"/>
<evidence type="ECO:0000256" key="1">
    <source>
        <dbReference type="SAM" id="MobiDB-lite"/>
    </source>
</evidence>
<proteinExistence type="predicted"/>
<keyword evidence="3" id="KW-1185">Reference proteome</keyword>
<protein>
    <submittedName>
        <fullName evidence="2">Uncharacterized protein</fullName>
    </submittedName>
</protein>
<gene>
    <name evidence="2" type="ORF">VFH_VI012440</name>
</gene>
<organism evidence="2 3">
    <name type="scientific">Vicia faba</name>
    <name type="common">Broad bean</name>
    <name type="synonym">Faba vulgaris</name>
    <dbReference type="NCBI Taxonomy" id="3906"/>
    <lineage>
        <taxon>Eukaryota</taxon>
        <taxon>Viridiplantae</taxon>
        <taxon>Streptophyta</taxon>
        <taxon>Embryophyta</taxon>
        <taxon>Tracheophyta</taxon>
        <taxon>Spermatophyta</taxon>
        <taxon>Magnoliopsida</taxon>
        <taxon>eudicotyledons</taxon>
        <taxon>Gunneridae</taxon>
        <taxon>Pentapetalae</taxon>
        <taxon>rosids</taxon>
        <taxon>fabids</taxon>
        <taxon>Fabales</taxon>
        <taxon>Fabaceae</taxon>
        <taxon>Papilionoideae</taxon>
        <taxon>50 kb inversion clade</taxon>
        <taxon>NPAAA clade</taxon>
        <taxon>Hologalegina</taxon>
        <taxon>IRL clade</taxon>
        <taxon>Fabeae</taxon>
        <taxon>Vicia</taxon>
    </lineage>
</organism>
<dbReference type="EMBL" id="OX451741">
    <property type="protein sequence ID" value="CAI8616083.1"/>
    <property type="molecule type" value="Genomic_DNA"/>
</dbReference>
<sequence length="124" mass="13352">MKSTMHIYVEHKGDVQEDDVCDVQEDGVGNVQEDEVVDVHTNDVVDGLLFDDSEDERAAKLDNCFKDRGVSGGVKVKAKKHKITPKKLPTVVDNAGSSSGVDNEMDVNYASEELGGSDPGASDE</sequence>